<evidence type="ECO:0000259" key="4">
    <source>
        <dbReference type="PROSITE" id="PS51352"/>
    </source>
</evidence>
<evidence type="ECO:0000313" key="5">
    <source>
        <dbReference type="EMBL" id="KAG5684018.1"/>
    </source>
</evidence>
<dbReference type="InterPro" id="IPR051063">
    <property type="entry name" value="PDI"/>
</dbReference>
<dbReference type="OrthoDB" id="59470at2759"/>
<feature type="domain" description="Thioredoxin" evidence="4">
    <location>
        <begin position="105"/>
        <end position="232"/>
    </location>
</feature>
<sequence length="236" mass="27788">MFKTFYLLVIFLAVVQGQIIQNDLINLTPENFDQIAENGNIFVVFFNNFENYKKFIEMLKEITQVSTTADDEESRKLKFGIFDCNESSLICNNLGISQNVEFKFYGTINKWPALTAFLTQIIEEILQEDELISLLDKPGRLLVLYKIITCPFCHDTLEEWQHVKKYFSNNDKIKVFTVDCTRRRPICKKFGIKKYPKIKFIYNSIDNHQTVFPYEGDRSYKDIEKFANQHIHATMN</sequence>
<dbReference type="Pfam" id="PF00085">
    <property type="entry name" value="Thioredoxin"/>
    <property type="match status" value="1"/>
</dbReference>
<name>A0A9J6CP05_POLVA</name>
<protein>
    <recommendedName>
        <fullName evidence="4">Thioredoxin domain-containing protein</fullName>
    </recommendedName>
</protein>
<comment type="caution">
    <text evidence="5">The sequence shown here is derived from an EMBL/GenBank/DDBJ whole genome shotgun (WGS) entry which is preliminary data.</text>
</comment>
<dbReference type="PANTHER" id="PTHR45672">
    <property type="entry name" value="PROTEIN DISULFIDE-ISOMERASE C17H9.14C-RELATED"/>
    <property type="match status" value="1"/>
</dbReference>
<evidence type="ECO:0000256" key="2">
    <source>
        <dbReference type="ARBA" id="ARBA00022729"/>
    </source>
</evidence>
<keyword evidence="6" id="KW-1185">Reference proteome</keyword>
<reference evidence="5" key="1">
    <citation type="submission" date="2021-03" db="EMBL/GenBank/DDBJ databases">
        <title>Chromosome level genome of the anhydrobiotic midge Polypedilum vanderplanki.</title>
        <authorList>
            <person name="Yoshida Y."/>
            <person name="Kikawada T."/>
            <person name="Gusev O."/>
        </authorList>
    </citation>
    <scope>NUCLEOTIDE SEQUENCE</scope>
    <source>
        <strain evidence="5">NIAS01</strain>
        <tissue evidence="5">Whole body or cell culture</tissue>
    </source>
</reference>
<dbReference type="CDD" id="cd02961">
    <property type="entry name" value="PDI_a_family"/>
    <property type="match status" value="1"/>
</dbReference>
<dbReference type="GO" id="GO:0006457">
    <property type="term" value="P:protein folding"/>
    <property type="evidence" value="ECO:0007669"/>
    <property type="project" value="TreeGrafter"/>
</dbReference>
<dbReference type="Gene3D" id="3.40.30.10">
    <property type="entry name" value="Glutaredoxin"/>
    <property type="match status" value="2"/>
</dbReference>
<dbReference type="AlphaFoldDB" id="A0A9J6CP05"/>
<gene>
    <name evidence="5" type="ORF">PVAND_013271</name>
</gene>
<feature type="chain" id="PRO_5039945433" description="Thioredoxin domain-containing protein" evidence="3">
    <location>
        <begin position="18"/>
        <end position="236"/>
    </location>
</feature>
<dbReference type="InterPro" id="IPR036249">
    <property type="entry name" value="Thioredoxin-like_sf"/>
</dbReference>
<evidence type="ECO:0000256" key="3">
    <source>
        <dbReference type="SAM" id="SignalP"/>
    </source>
</evidence>
<dbReference type="GO" id="GO:0003756">
    <property type="term" value="F:protein disulfide isomerase activity"/>
    <property type="evidence" value="ECO:0007669"/>
    <property type="project" value="TreeGrafter"/>
</dbReference>
<keyword evidence="2 3" id="KW-0732">Signal</keyword>
<dbReference type="InterPro" id="IPR013766">
    <property type="entry name" value="Thioredoxin_domain"/>
</dbReference>
<proteinExistence type="inferred from homology"/>
<evidence type="ECO:0000256" key="1">
    <source>
        <dbReference type="ARBA" id="ARBA00006347"/>
    </source>
</evidence>
<dbReference type="Proteomes" id="UP001107558">
    <property type="component" value="Chromosome 1"/>
</dbReference>
<dbReference type="PROSITE" id="PS51352">
    <property type="entry name" value="THIOREDOXIN_2"/>
    <property type="match status" value="1"/>
</dbReference>
<dbReference type="EMBL" id="JADBJN010000001">
    <property type="protein sequence ID" value="KAG5684018.1"/>
    <property type="molecule type" value="Genomic_DNA"/>
</dbReference>
<accession>A0A9J6CP05</accession>
<dbReference type="GO" id="GO:0005783">
    <property type="term" value="C:endoplasmic reticulum"/>
    <property type="evidence" value="ECO:0007669"/>
    <property type="project" value="TreeGrafter"/>
</dbReference>
<dbReference type="PANTHER" id="PTHR45672:SF3">
    <property type="entry name" value="THIOREDOXIN DOMAIN-CONTAINING PROTEIN 5"/>
    <property type="match status" value="1"/>
</dbReference>
<organism evidence="5 6">
    <name type="scientific">Polypedilum vanderplanki</name>
    <name type="common">Sleeping chironomid midge</name>
    <dbReference type="NCBI Taxonomy" id="319348"/>
    <lineage>
        <taxon>Eukaryota</taxon>
        <taxon>Metazoa</taxon>
        <taxon>Ecdysozoa</taxon>
        <taxon>Arthropoda</taxon>
        <taxon>Hexapoda</taxon>
        <taxon>Insecta</taxon>
        <taxon>Pterygota</taxon>
        <taxon>Neoptera</taxon>
        <taxon>Endopterygota</taxon>
        <taxon>Diptera</taxon>
        <taxon>Nematocera</taxon>
        <taxon>Chironomoidea</taxon>
        <taxon>Chironomidae</taxon>
        <taxon>Chironominae</taxon>
        <taxon>Polypedilum</taxon>
        <taxon>Polypedilum</taxon>
    </lineage>
</organism>
<evidence type="ECO:0000313" key="6">
    <source>
        <dbReference type="Proteomes" id="UP001107558"/>
    </source>
</evidence>
<dbReference type="SUPFAM" id="SSF52833">
    <property type="entry name" value="Thioredoxin-like"/>
    <property type="match status" value="2"/>
</dbReference>
<feature type="signal peptide" evidence="3">
    <location>
        <begin position="1"/>
        <end position="17"/>
    </location>
</feature>
<comment type="similarity">
    <text evidence="1">Belongs to the protein disulfide isomerase family.</text>
</comment>